<sequence length="88" mass="9620">MKTFNYGCALSDSKSRPCLCSLFVVASLICGAYFISSAPNSEEYKEVCISAFINSTEILLGGTNMISAGRIQFYFFIDVLEVNYGGMT</sequence>
<dbReference type="AlphaFoldDB" id="A0AAV5IJB1"/>
<organism evidence="1 2">
    <name type="scientific">Rubroshorea leprosula</name>
    <dbReference type="NCBI Taxonomy" id="152421"/>
    <lineage>
        <taxon>Eukaryota</taxon>
        <taxon>Viridiplantae</taxon>
        <taxon>Streptophyta</taxon>
        <taxon>Embryophyta</taxon>
        <taxon>Tracheophyta</taxon>
        <taxon>Spermatophyta</taxon>
        <taxon>Magnoliopsida</taxon>
        <taxon>eudicotyledons</taxon>
        <taxon>Gunneridae</taxon>
        <taxon>Pentapetalae</taxon>
        <taxon>rosids</taxon>
        <taxon>malvids</taxon>
        <taxon>Malvales</taxon>
        <taxon>Dipterocarpaceae</taxon>
        <taxon>Rubroshorea</taxon>
    </lineage>
</organism>
<comment type="caution">
    <text evidence="1">The sequence shown here is derived from an EMBL/GenBank/DDBJ whole genome shotgun (WGS) entry which is preliminary data.</text>
</comment>
<protein>
    <submittedName>
        <fullName evidence="1">Uncharacterized protein</fullName>
    </submittedName>
</protein>
<gene>
    <name evidence="1" type="ORF">SLEP1_g12670</name>
</gene>
<proteinExistence type="predicted"/>
<evidence type="ECO:0000313" key="1">
    <source>
        <dbReference type="EMBL" id="GKU99890.1"/>
    </source>
</evidence>
<evidence type="ECO:0000313" key="2">
    <source>
        <dbReference type="Proteomes" id="UP001054252"/>
    </source>
</evidence>
<dbReference type="Proteomes" id="UP001054252">
    <property type="component" value="Unassembled WGS sequence"/>
</dbReference>
<dbReference type="EMBL" id="BPVZ01000015">
    <property type="protein sequence ID" value="GKU99890.1"/>
    <property type="molecule type" value="Genomic_DNA"/>
</dbReference>
<keyword evidence="2" id="KW-1185">Reference proteome</keyword>
<accession>A0AAV5IJB1</accession>
<reference evidence="1 2" key="1">
    <citation type="journal article" date="2021" name="Commun. Biol.">
        <title>The genome of Shorea leprosula (Dipterocarpaceae) highlights the ecological relevance of drought in aseasonal tropical rainforests.</title>
        <authorList>
            <person name="Ng K.K.S."/>
            <person name="Kobayashi M.J."/>
            <person name="Fawcett J.A."/>
            <person name="Hatakeyama M."/>
            <person name="Paape T."/>
            <person name="Ng C.H."/>
            <person name="Ang C.C."/>
            <person name="Tnah L.H."/>
            <person name="Lee C.T."/>
            <person name="Nishiyama T."/>
            <person name="Sese J."/>
            <person name="O'Brien M.J."/>
            <person name="Copetti D."/>
            <person name="Mohd Noor M.I."/>
            <person name="Ong R.C."/>
            <person name="Putra M."/>
            <person name="Sireger I.Z."/>
            <person name="Indrioko S."/>
            <person name="Kosugi Y."/>
            <person name="Izuno A."/>
            <person name="Isagi Y."/>
            <person name="Lee S.L."/>
            <person name="Shimizu K.K."/>
        </authorList>
    </citation>
    <scope>NUCLEOTIDE SEQUENCE [LARGE SCALE GENOMIC DNA]</scope>
    <source>
        <strain evidence="1">214</strain>
    </source>
</reference>
<name>A0AAV5IJB1_9ROSI</name>